<feature type="region of interest" description="Disordered" evidence="1">
    <location>
        <begin position="90"/>
        <end position="131"/>
    </location>
</feature>
<organism evidence="2 3">
    <name type="scientific">Cymbomonas tetramitiformis</name>
    <dbReference type="NCBI Taxonomy" id="36881"/>
    <lineage>
        <taxon>Eukaryota</taxon>
        <taxon>Viridiplantae</taxon>
        <taxon>Chlorophyta</taxon>
        <taxon>Pyramimonadophyceae</taxon>
        <taxon>Pyramimonadales</taxon>
        <taxon>Pyramimonadaceae</taxon>
        <taxon>Cymbomonas</taxon>
    </lineage>
</organism>
<proteinExistence type="predicted"/>
<comment type="caution">
    <text evidence="2">The sequence shown here is derived from an EMBL/GenBank/DDBJ whole genome shotgun (WGS) entry which is preliminary data.</text>
</comment>
<dbReference type="EMBL" id="LGRX02019355">
    <property type="protein sequence ID" value="KAK3258666.1"/>
    <property type="molecule type" value="Genomic_DNA"/>
</dbReference>
<dbReference type="AlphaFoldDB" id="A0AAE0FG13"/>
<feature type="compositionally biased region" description="Basic and acidic residues" evidence="1">
    <location>
        <begin position="185"/>
        <end position="196"/>
    </location>
</feature>
<evidence type="ECO:0000313" key="3">
    <source>
        <dbReference type="Proteomes" id="UP001190700"/>
    </source>
</evidence>
<protein>
    <submittedName>
        <fullName evidence="2">Uncharacterized protein</fullName>
    </submittedName>
</protein>
<reference evidence="2 3" key="1">
    <citation type="journal article" date="2015" name="Genome Biol. Evol.">
        <title>Comparative Genomics of a Bacterivorous Green Alga Reveals Evolutionary Causalities and Consequences of Phago-Mixotrophic Mode of Nutrition.</title>
        <authorList>
            <person name="Burns J.A."/>
            <person name="Paasch A."/>
            <person name="Narechania A."/>
            <person name="Kim E."/>
        </authorList>
    </citation>
    <scope>NUCLEOTIDE SEQUENCE [LARGE SCALE GENOMIC DNA]</scope>
    <source>
        <strain evidence="2 3">PLY_AMNH</strain>
    </source>
</reference>
<name>A0AAE0FG13_9CHLO</name>
<feature type="compositionally biased region" description="Basic residues" evidence="1">
    <location>
        <begin position="105"/>
        <end position="120"/>
    </location>
</feature>
<dbReference type="Proteomes" id="UP001190700">
    <property type="component" value="Unassembled WGS sequence"/>
</dbReference>
<evidence type="ECO:0000256" key="1">
    <source>
        <dbReference type="SAM" id="MobiDB-lite"/>
    </source>
</evidence>
<gene>
    <name evidence="2" type="ORF">CYMTET_32296</name>
</gene>
<feature type="region of interest" description="Disordered" evidence="1">
    <location>
        <begin position="152"/>
        <end position="212"/>
    </location>
</feature>
<keyword evidence="3" id="KW-1185">Reference proteome</keyword>
<evidence type="ECO:0000313" key="2">
    <source>
        <dbReference type="EMBL" id="KAK3258666.1"/>
    </source>
</evidence>
<feature type="compositionally biased region" description="Basic and acidic residues" evidence="1">
    <location>
        <begin position="90"/>
        <end position="101"/>
    </location>
</feature>
<accession>A0AAE0FG13</accession>
<sequence>MADIDASTAAARVQVLGRSIHHDAWTNKTSEFWRQSVEREMGAKNGRFGRKSVIPVEPQLNYIDQDGPPQFDSHAKLNEWKNRQMIGLDMHKQRKRDDRVQSAHAHGHSKRSSSRSKVPAKGRMCEPKGAWAEHSSLRKSFEMPYKDLNAAFQPSFRPGPAVPGRPETPSRPLSAGLRPQIQPRYYDETSHKEGHQRTYNSDGVGGLLNPPPETMSNYRYDPFCTEYRKIYGLYLGQPLATTPDFSHLYKTRQRQRTYRSKSACRR</sequence>